<keyword evidence="1" id="KW-0812">Transmembrane</keyword>
<comment type="caution">
    <text evidence="2">The sequence shown here is derived from an EMBL/GenBank/DDBJ whole genome shotgun (WGS) entry which is preliminary data.</text>
</comment>
<dbReference type="Pfam" id="PF18986">
    <property type="entry name" value="DUF5719"/>
    <property type="match status" value="1"/>
</dbReference>
<dbReference type="Proteomes" id="UP000029082">
    <property type="component" value="Unassembled WGS sequence"/>
</dbReference>
<sequence>MRTNHADRTRRIIAGVVTMLMILGVVATLAVHRPLPWLVDRVPTGAATTVHEVSQTQLTTYCPARMGLSDTGSYGDSEFQSSAGDISSSARYAAFGSIYRASIGTLDGQDTGDGELEDPDILDASNVKAASGTVDGGARIVDTRMLRAESGTGTSSSVVSTATKGDLSGLSASSCITPSLTPAFLLPATTDGTTQQLVVANTSAKAATVHVRIWGTSHTGVLTSAVGSSLGVAAHAQSVFDLVAAASDERGLFVSVSSLETPVAAFVRTVRLDGLTVKGSDYVSGAAPAAKRIMLPAVHEGDEVTLFAFGRNHAKARVSWVGGDDGDVSEHAIAADKVSAIDVGKAPKGVQGLSIASSEPIRAQVRVTRSGDAGQQDFAFIGASVPARQSAVVLPGSVAGSMSFINTSDASHTATLRAYDDHGKAVGSRRIELKAGDALSLSDGDVGNGARLFALHDAEGIAWGMRVSSDAVDKAKLAGVGYLEPQSLDVRSERIRVQADQGIVR</sequence>
<dbReference type="STRING" id="1437603.GCA_000771525_00092"/>
<evidence type="ECO:0000313" key="2">
    <source>
        <dbReference type="EMBL" id="KFI80320.1"/>
    </source>
</evidence>
<evidence type="ECO:0000256" key="1">
    <source>
        <dbReference type="SAM" id="Phobius"/>
    </source>
</evidence>
<gene>
    <name evidence="2" type="ORF">BMON_0192</name>
</gene>
<protein>
    <recommendedName>
        <fullName evidence="4">Organic solvents resistance ABC transporter permease</fullName>
    </recommendedName>
</protein>
<reference evidence="2 3" key="1">
    <citation type="submission" date="2014-03" db="EMBL/GenBank/DDBJ databases">
        <title>Genomics of Bifidobacteria.</title>
        <authorList>
            <person name="Ventura M."/>
            <person name="Milani C."/>
            <person name="Lugli G.A."/>
        </authorList>
    </citation>
    <scope>NUCLEOTIDE SEQUENCE [LARGE SCALE GENOMIC DNA]</scope>
    <source>
        <strain evidence="2 3">DSM 21395</strain>
    </source>
</reference>
<dbReference type="RefSeq" id="WP_033511061.1">
    <property type="nucleotide sequence ID" value="NZ_JDUO01000001.1"/>
</dbReference>
<dbReference type="EMBL" id="JGZE01000001">
    <property type="protein sequence ID" value="KFI80320.1"/>
    <property type="molecule type" value="Genomic_DNA"/>
</dbReference>
<accession>A0A087CAM0</accession>
<dbReference type="AlphaFoldDB" id="A0A087CAM0"/>
<keyword evidence="1" id="KW-1133">Transmembrane helix</keyword>
<evidence type="ECO:0008006" key="4">
    <source>
        <dbReference type="Google" id="ProtNLM"/>
    </source>
</evidence>
<evidence type="ECO:0000313" key="3">
    <source>
        <dbReference type="Proteomes" id="UP000029082"/>
    </source>
</evidence>
<dbReference type="eggNOG" id="ENOG5033QBB">
    <property type="taxonomic scope" value="Bacteria"/>
</dbReference>
<dbReference type="InterPro" id="IPR043777">
    <property type="entry name" value="DUF5719"/>
</dbReference>
<dbReference type="GeneID" id="93093656"/>
<name>A0A087CAM0_9BIFI</name>
<keyword evidence="3" id="KW-1185">Reference proteome</keyword>
<keyword evidence="1" id="KW-0472">Membrane</keyword>
<dbReference type="OrthoDB" id="3240451at2"/>
<proteinExistence type="predicted"/>
<organism evidence="2 3">
    <name type="scientific">Bifidobacterium mongoliense DSM 21395</name>
    <dbReference type="NCBI Taxonomy" id="1437603"/>
    <lineage>
        <taxon>Bacteria</taxon>
        <taxon>Bacillati</taxon>
        <taxon>Actinomycetota</taxon>
        <taxon>Actinomycetes</taxon>
        <taxon>Bifidobacteriales</taxon>
        <taxon>Bifidobacteriaceae</taxon>
        <taxon>Bifidobacterium</taxon>
    </lineage>
</organism>
<feature type="transmembrane region" description="Helical" evidence="1">
    <location>
        <begin position="12"/>
        <end position="31"/>
    </location>
</feature>